<sequence length="189" mass="19797">MPPQYDDSVLQTPPPRPTLRVADSPTGSSLQEHTHGGAASGHDEGCPPGFGPAGPTVNVVPPSTPPVDDFADRLELFVNKVTSKIASPLIREPPKQLSVKVMLPPRRSKRQAAQSLSRVPASKRGEILVMQRLGLATAGATPSASAVKAYEDLYKPDTSNAKALAALFNDDIGNESVPAEAEAQAGFLG</sequence>
<keyword evidence="3" id="KW-1185">Reference proteome</keyword>
<evidence type="ECO:0000313" key="3">
    <source>
        <dbReference type="Proteomes" id="UP000823388"/>
    </source>
</evidence>
<evidence type="ECO:0000256" key="1">
    <source>
        <dbReference type="SAM" id="MobiDB-lite"/>
    </source>
</evidence>
<dbReference type="AlphaFoldDB" id="A0A8T0U6M7"/>
<reference evidence="2" key="1">
    <citation type="submission" date="2020-05" db="EMBL/GenBank/DDBJ databases">
        <title>WGS assembly of Panicum virgatum.</title>
        <authorList>
            <person name="Lovell J.T."/>
            <person name="Jenkins J."/>
            <person name="Shu S."/>
            <person name="Juenger T.E."/>
            <person name="Schmutz J."/>
        </authorList>
    </citation>
    <scope>NUCLEOTIDE SEQUENCE</scope>
    <source>
        <strain evidence="2">AP13</strain>
    </source>
</reference>
<accession>A0A8T0U6M7</accession>
<feature type="region of interest" description="Disordered" evidence="1">
    <location>
        <begin position="1"/>
        <end position="66"/>
    </location>
</feature>
<dbReference type="Proteomes" id="UP000823388">
    <property type="component" value="Chromosome 3N"/>
</dbReference>
<name>A0A8T0U6M7_PANVG</name>
<gene>
    <name evidence="2" type="ORF">PVAP13_3NG249553</name>
</gene>
<comment type="caution">
    <text evidence="2">The sequence shown here is derived from an EMBL/GenBank/DDBJ whole genome shotgun (WGS) entry which is preliminary data.</text>
</comment>
<organism evidence="2 3">
    <name type="scientific">Panicum virgatum</name>
    <name type="common">Blackwell switchgrass</name>
    <dbReference type="NCBI Taxonomy" id="38727"/>
    <lineage>
        <taxon>Eukaryota</taxon>
        <taxon>Viridiplantae</taxon>
        <taxon>Streptophyta</taxon>
        <taxon>Embryophyta</taxon>
        <taxon>Tracheophyta</taxon>
        <taxon>Spermatophyta</taxon>
        <taxon>Magnoliopsida</taxon>
        <taxon>Liliopsida</taxon>
        <taxon>Poales</taxon>
        <taxon>Poaceae</taxon>
        <taxon>PACMAD clade</taxon>
        <taxon>Panicoideae</taxon>
        <taxon>Panicodae</taxon>
        <taxon>Paniceae</taxon>
        <taxon>Panicinae</taxon>
        <taxon>Panicum</taxon>
        <taxon>Panicum sect. Hiantes</taxon>
    </lineage>
</organism>
<proteinExistence type="predicted"/>
<dbReference type="EMBL" id="CM029042">
    <property type="protein sequence ID" value="KAG2616686.1"/>
    <property type="molecule type" value="Genomic_DNA"/>
</dbReference>
<evidence type="ECO:0000313" key="2">
    <source>
        <dbReference type="EMBL" id="KAG2616686.1"/>
    </source>
</evidence>
<protein>
    <submittedName>
        <fullName evidence="2">Uncharacterized protein</fullName>
    </submittedName>
</protein>